<dbReference type="KEGG" id="smr:Smar_1143"/>
<keyword evidence="2" id="KW-1185">Reference proteome</keyword>
<sequence length="349" mass="39650">MKSLLEKLDFSMVLDDVINKAKIVLSESIVERLRNASKGELDNITEKHSTGVYKLVLKPIDGEQFIFYIYNGFLIGAIYENKEKKHGIEAYNIFKSGPEQLFSSIEIYSVPENVLEEIIGKEKLEELKKTIKQETSVSQQRESIASTSSQVLEVGAKQASPTTEAVVKPAPKIDFESIRKEIYELIERLGFDILDVKLELREDIVYLTIELAPMYQTAMMLLDLESTLSAALSLYIEKTRMDDKIVKSQIRMAGETKTKLLVKKEDFIATTILGKIVRALNENGVPVTKSTYKISKDKLEVFLEVKKPVYPGIDTKAVLQKVYDEVKNEWNGKSEIYVKAGRFSKYKIP</sequence>
<dbReference type="AlphaFoldDB" id="A3DNM8"/>
<dbReference type="EMBL" id="CP000575">
    <property type="protein sequence ID" value="ABN70238.1"/>
    <property type="molecule type" value="Genomic_DNA"/>
</dbReference>
<gene>
    <name evidence="1" type="ordered locus">Smar_1143</name>
</gene>
<dbReference type="eggNOG" id="arCOG12429">
    <property type="taxonomic scope" value="Archaea"/>
</dbReference>
<dbReference type="Proteomes" id="UP000000254">
    <property type="component" value="Chromosome"/>
</dbReference>
<dbReference type="OrthoDB" id="376655at2157"/>
<evidence type="ECO:0000313" key="2">
    <source>
        <dbReference type="Proteomes" id="UP000000254"/>
    </source>
</evidence>
<accession>A3DNM8</accession>
<organism evidence="1 2">
    <name type="scientific">Staphylothermus marinus (strain ATCC 43588 / DSM 3639 / JCM 9404 / F1)</name>
    <dbReference type="NCBI Taxonomy" id="399550"/>
    <lineage>
        <taxon>Archaea</taxon>
        <taxon>Thermoproteota</taxon>
        <taxon>Thermoprotei</taxon>
        <taxon>Desulfurococcales</taxon>
        <taxon>Desulfurococcaceae</taxon>
        <taxon>Staphylothermus</taxon>
    </lineage>
</organism>
<dbReference type="RefSeq" id="WP_011839429.1">
    <property type="nucleotide sequence ID" value="NC_009033.1"/>
</dbReference>
<dbReference type="GeneID" id="4907488"/>
<protein>
    <submittedName>
        <fullName evidence="1">Uncharacterized protein</fullName>
    </submittedName>
</protein>
<reference evidence="2" key="1">
    <citation type="journal article" date="2009" name="BMC Genomics">
        <title>The complete genome sequence of Staphylothermus marinus reveals differences in sulfur metabolism among heterotrophic Crenarchaeota.</title>
        <authorList>
            <person name="Anderson I.J."/>
            <person name="Dharmarajan L."/>
            <person name="Rodriguez J."/>
            <person name="Hooper S."/>
            <person name="Porat I."/>
            <person name="Ulrich L.E."/>
            <person name="Elkins J.G."/>
            <person name="Mavromatis K."/>
            <person name="Sun H."/>
            <person name="Land M."/>
            <person name="Lapidus A."/>
            <person name="Lucas S."/>
            <person name="Barry K."/>
            <person name="Huber H."/>
            <person name="Zhulin I.B."/>
            <person name="Whitman W.B."/>
            <person name="Mukhopadhyay B."/>
            <person name="Woese C."/>
            <person name="Bristow J."/>
            <person name="Kyrpides N."/>
        </authorList>
    </citation>
    <scope>NUCLEOTIDE SEQUENCE [LARGE SCALE GENOMIC DNA]</scope>
    <source>
        <strain evidence="2">ATCC 43588 / DSM 3639 / JCM 9404 / F1</strain>
    </source>
</reference>
<evidence type="ECO:0000313" key="1">
    <source>
        <dbReference type="EMBL" id="ABN70238.1"/>
    </source>
</evidence>
<dbReference type="HOGENOM" id="CLU_793707_0_0_2"/>
<reference evidence="1 2" key="2">
    <citation type="journal article" date="2009" name="Stand. Genomic Sci.">
        <title>Complete genome sequence of Staphylothermus marinus Stetter and Fiala 1986 type strain F1.</title>
        <authorList>
            <person name="Anderson I.J."/>
            <person name="Sun H."/>
            <person name="Lapidus A."/>
            <person name="Copeland A."/>
            <person name="Glavina Del Rio T."/>
            <person name="Tice H."/>
            <person name="Dalin E."/>
            <person name="Lucas S."/>
            <person name="Barry K."/>
            <person name="Land M."/>
            <person name="Richardson P."/>
            <person name="Huber H."/>
            <person name="Kyrpides N.C."/>
        </authorList>
    </citation>
    <scope>NUCLEOTIDE SEQUENCE [LARGE SCALE GENOMIC DNA]</scope>
    <source>
        <strain evidence="2">ATCC 43588 / DSM 3639 / JCM 9404 / F1</strain>
    </source>
</reference>
<proteinExistence type="predicted"/>
<name>A3DNM8_STAMF</name>